<comment type="similarity">
    <text evidence="1">Belongs to the peptidase S66 family.</text>
</comment>
<feature type="domain" description="LD-carboxypeptidase N-terminal" evidence="3">
    <location>
        <begin position="17"/>
        <end position="137"/>
    </location>
</feature>
<dbReference type="Pfam" id="PF17676">
    <property type="entry name" value="Peptidase_S66C"/>
    <property type="match status" value="1"/>
</dbReference>
<evidence type="ECO:0000313" key="6">
    <source>
        <dbReference type="Proteomes" id="UP000789707"/>
    </source>
</evidence>
<dbReference type="Pfam" id="PF02016">
    <property type="entry name" value="Peptidase_S66"/>
    <property type="match status" value="1"/>
</dbReference>
<dbReference type="Proteomes" id="UP000789707">
    <property type="component" value="Unassembled WGS sequence"/>
</dbReference>
<evidence type="ECO:0000259" key="4">
    <source>
        <dbReference type="Pfam" id="PF17676"/>
    </source>
</evidence>
<dbReference type="SUPFAM" id="SSF52317">
    <property type="entry name" value="Class I glutamine amidotransferase-like"/>
    <property type="match status" value="1"/>
</dbReference>
<organism evidence="5 6">
    <name type="scientific">Periweissella fabaria</name>
    <dbReference type="NCBI Taxonomy" id="546157"/>
    <lineage>
        <taxon>Bacteria</taxon>
        <taxon>Bacillati</taxon>
        <taxon>Bacillota</taxon>
        <taxon>Bacilli</taxon>
        <taxon>Lactobacillales</taxon>
        <taxon>Lactobacillaceae</taxon>
        <taxon>Periweissella</taxon>
    </lineage>
</organism>
<dbReference type="SUPFAM" id="SSF141986">
    <property type="entry name" value="LD-carboxypeptidase A C-terminal domain-like"/>
    <property type="match status" value="1"/>
</dbReference>
<dbReference type="InterPro" id="IPR027461">
    <property type="entry name" value="Carboxypeptidase_A_C_sf"/>
</dbReference>
<evidence type="ECO:0000256" key="2">
    <source>
        <dbReference type="ARBA" id="ARBA00022801"/>
    </source>
</evidence>
<dbReference type="EMBL" id="CAKKNS010000001">
    <property type="protein sequence ID" value="CAH0416024.1"/>
    <property type="molecule type" value="Genomic_DNA"/>
</dbReference>
<dbReference type="InterPro" id="IPR003507">
    <property type="entry name" value="S66_fam"/>
</dbReference>
<dbReference type="InterPro" id="IPR027478">
    <property type="entry name" value="LdcA_N"/>
</dbReference>
<dbReference type="Gene3D" id="3.40.50.10740">
    <property type="entry name" value="Class I glutamine amidotransferase-like"/>
    <property type="match status" value="1"/>
</dbReference>
<evidence type="ECO:0000256" key="1">
    <source>
        <dbReference type="ARBA" id="ARBA00010233"/>
    </source>
</evidence>
<keyword evidence="6" id="KW-1185">Reference proteome</keyword>
<dbReference type="RefSeq" id="WP_230096089.1">
    <property type="nucleotide sequence ID" value="NZ_CAKKNS010000001.1"/>
</dbReference>
<dbReference type="InterPro" id="IPR040449">
    <property type="entry name" value="Peptidase_S66_N"/>
</dbReference>
<dbReference type="Gene3D" id="3.50.30.60">
    <property type="entry name" value="LD-carboxypeptidase A C-terminal domain-like"/>
    <property type="match status" value="1"/>
</dbReference>
<dbReference type="PANTHER" id="PTHR30237">
    <property type="entry name" value="MURAMOYLTETRAPEPTIDE CARBOXYPEPTIDASE"/>
    <property type="match status" value="1"/>
</dbReference>
<dbReference type="InterPro" id="IPR040921">
    <property type="entry name" value="Peptidase_S66C"/>
</dbReference>
<feature type="domain" description="LD-carboxypeptidase C-terminal" evidence="4">
    <location>
        <begin position="202"/>
        <end position="313"/>
    </location>
</feature>
<dbReference type="CDD" id="cd07062">
    <property type="entry name" value="Peptidase_S66_mccF_like"/>
    <property type="match status" value="1"/>
</dbReference>
<dbReference type="PANTHER" id="PTHR30237:SF6">
    <property type="entry name" value="CARBOXYPEPTIDASE YOCD-RELATED"/>
    <property type="match status" value="1"/>
</dbReference>
<evidence type="ECO:0000313" key="5">
    <source>
        <dbReference type="EMBL" id="CAH0416024.1"/>
    </source>
</evidence>
<reference evidence="5 6" key="1">
    <citation type="submission" date="2021-11" db="EMBL/GenBank/DDBJ databases">
        <authorList>
            <person name="Depoorter E."/>
        </authorList>
    </citation>
    <scope>NUCLEOTIDE SEQUENCE [LARGE SCALE GENOMIC DNA]</scope>
    <source>
        <strain evidence="5 6">LMG 24289</strain>
    </source>
</reference>
<gene>
    <name evidence="5" type="primary">mccF</name>
    <name evidence="5" type="ORF">WFA24289_00323</name>
</gene>
<protein>
    <submittedName>
        <fullName evidence="5">Microcin C7 self-immunity protein MccF</fullName>
    </submittedName>
</protein>
<sequence>MANTRIFPKRLQQGDEIRVISPSSSMERVGGFDDNLVAKKRLEELGFKVTFGANINVSDQFYSSSITERVGDLHAAFADANVKAILTTIGGLNSNELLPYLDWELIQNNPKLFIGYSDTTSLHNAIRAKTGLVTYYGPCYSAFKMNELQDYQSQAWMQSMSKTTYQLQPSASWSSDLWFDASQPRHLMPNQWLIYNQGHAIGTITGGNIQTYGLQAGTGYFPEVNEPIIFIEQAEEGSILEFSRTLAQILQLHPDIKGLLIGRFPTINNVNDIDLLAILDKYPVLKTIPVLYHIDFGHTQPIFTFPLGGEVEIDTIKMKITITKG</sequence>
<comment type="caution">
    <text evidence="5">The sequence shown here is derived from an EMBL/GenBank/DDBJ whole genome shotgun (WGS) entry which is preliminary data.</text>
</comment>
<keyword evidence="2" id="KW-0378">Hydrolase</keyword>
<dbReference type="PIRSF" id="PIRSF028757">
    <property type="entry name" value="LD-carboxypeptidase"/>
    <property type="match status" value="1"/>
</dbReference>
<accession>A0ABM8Z3V6</accession>
<name>A0ABM8Z3V6_9LACO</name>
<dbReference type="InterPro" id="IPR029062">
    <property type="entry name" value="Class_I_gatase-like"/>
</dbReference>
<evidence type="ECO:0000259" key="3">
    <source>
        <dbReference type="Pfam" id="PF02016"/>
    </source>
</evidence>
<proteinExistence type="inferred from homology"/>